<dbReference type="InterPro" id="IPR005482">
    <property type="entry name" value="Biotin_COase_C"/>
</dbReference>
<keyword evidence="4 6" id="KW-0067">ATP-binding</keyword>
<evidence type="ECO:0000256" key="4">
    <source>
        <dbReference type="ARBA" id="ARBA00022840"/>
    </source>
</evidence>
<sequence length="581" mass="61815">MKLLIANRGEVAVRIVRACRELGVRSVAVYSDADAGALHTRLADESHRLGPAPARESYLDIDKIVSVARECGADAVHPGYGLLSENAEFAQAVIEAGLIFVGPQPGTIAQMGDKVAARDAARRSGMPLLPGSSGTIKDASSAMEIAERIGYPLVVKACFGGGGRGMRIVRGPEELAAALQSAGREANAAFGRGEVYLERYIASARHVEVQVLADSHGNVVHLGDRDCSVQRRHQKLIEEAPAPALPASLRADVAMSAIRLAKDVGYRSAGTIEFLVDVANERFYFLEMNTRLQVEHGVTELVTGIDIVAEQIRVARGEPLRFSQSDVNIHGHAIQARIAAEDPWEGFQPRPGRIETMSLPQGPWLRLDFGVEAGDTVVGHYDSMFGKVQAWGPDRETARIRLSAALAALNVSGVMTTAPYLRQVLGQSEFIAVTHDTGSAERSWRPEEATRPEIPNSAAPVATSTERRVRLSTSQGAIEIAVFGPRREQRTVRAASGTARVTDQKKPETEPVAPIAGAVVAVCVKAGEAVAKGAVLVVLEAMKMELPVVAPRAGTVDAVLVAAGDVTARGSLLVRLSSGES</sequence>
<dbReference type="InterPro" id="IPR016185">
    <property type="entry name" value="PreATP-grasp_dom_sf"/>
</dbReference>
<dbReference type="CDD" id="cd06850">
    <property type="entry name" value="biotinyl_domain"/>
    <property type="match status" value="1"/>
</dbReference>
<evidence type="ECO:0000313" key="11">
    <source>
        <dbReference type="EMBL" id="MFC4312648.1"/>
    </source>
</evidence>
<dbReference type="PROSITE" id="PS50968">
    <property type="entry name" value="BIOTINYL_LIPOYL"/>
    <property type="match status" value="1"/>
</dbReference>
<feature type="compositionally biased region" description="Basic and acidic residues" evidence="7">
    <location>
        <begin position="439"/>
        <end position="451"/>
    </location>
</feature>
<dbReference type="Pfam" id="PF00364">
    <property type="entry name" value="Biotin_lipoyl"/>
    <property type="match status" value="1"/>
</dbReference>
<organism evidence="11 12">
    <name type="scientific">Steroidobacter flavus</name>
    <dbReference type="NCBI Taxonomy" id="1842136"/>
    <lineage>
        <taxon>Bacteria</taxon>
        <taxon>Pseudomonadati</taxon>
        <taxon>Pseudomonadota</taxon>
        <taxon>Gammaproteobacteria</taxon>
        <taxon>Steroidobacterales</taxon>
        <taxon>Steroidobacteraceae</taxon>
        <taxon>Steroidobacter</taxon>
    </lineage>
</organism>
<evidence type="ECO:0000256" key="2">
    <source>
        <dbReference type="ARBA" id="ARBA00022598"/>
    </source>
</evidence>
<dbReference type="InterPro" id="IPR050856">
    <property type="entry name" value="Biotin_carboxylase_complex"/>
</dbReference>
<evidence type="ECO:0000256" key="6">
    <source>
        <dbReference type="PROSITE-ProRule" id="PRU00409"/>
    </source>
</evidence>
<dbReference type="Gene3D" id="3.30.470.20">
    <property type="entry name" value="ATP-grasp fold, B domain"/>
    <property type="match status" value="1"/>
</dbReference>
<accession>A0ABV8T0F8</accession>
<dbReference type="NCBIfam" id="NF006367">
    <property type="entry name" value="PRK08591.1"/>
    <property type="match status" value="1"/>
</dbReference>
<dbReference type="PANTHER" id="PTHR18866">
    <property type="entry name" value="CARBOXYLASE:PYRUVATE/ACETYL-COA/PROPIONYL-COA CARBOXYLASE"/>
    <property type="match status" value="1"/>
</dbReference>
<evidence type="ECO:0000256" key="7">
    <source>
        <dbReference type="SAM" id="MobiDB-lite"/>
    </source>
</evidence>
<proteinExistence type="predicted"/>
<keyword evidence="2" id="KW-0436">Ligase</keyword>
<dbReference type="InterPro" id="IPR011053">
    <property type="entry name" value="Single_hybrid_motif"/>
</dbReference>
<dbReference type="InterPro" id="IPR011054">
    <property type="entry name" value="Rudment_hybrid_motif"/>
</dbReference>
<comment type="cofactor">
    <cofactor evidence="1">
        <name>biotin</name>
        <dbReference type="ChEBI" id="CHEBI:57586"/>
    </cofactor>
</comment>
<dbReference type="InterPro" id="IPR011761">
    <property type="entry name" value="ATP-grasp"/>
</dbReference>
<comment type="caution">
    <text evidence="11">The sequence shown here is derived from an EMBL/GenBank/DDBJ whole genome shotgun (WGS) entry which is preliminary data.</text>
</comment>
<feature type="domain" description="Lipoyl-binding" evidence="8">
    <location>
        <begin position="501"/>
        <end position="577"/>
    </location>
</feature>
<dbReference type="SUPFAM" id="SSF51246">
    <property type="entry name" value="Rudiment single hybrid motif"/>
    <property type="match status" value="1"/>
</dbReference>
<dbReference type="SUPFAM" id="SSF52440">
    <property type="entry name" value="PreATP-grasp domain"/>
    <property type="match status" value="1"/>
</dbReference>
<dbReference type="EMBL" id="JBHSDU010000014">
    <property type="protein sequence ID" value="MFC4312648.1"/>
    <property type="molecule type" value="Genomic_DNA"/>
</dbReference>
<keyword evidence="5" id="KW-0092">Biotin</keyword>
<keyword evidence="12" id="KW-1185">Reference proteome</keyword>
<dbReference type="Pfam" id="PF02785">
    <property type="entry name" value="Biotin_carb_C"/>
    <property type="match status" value="1"/>
</dbReference>
<evidence type="ECO:0000259" key="9">
    <source>
        <dbReference type="PROSITE" id="PS50975"/>
    </source>
</evidence>
<protein>
    <submittedName>
        <fullName evidence="11">Acetyl/propionyl/methylcrotonyl-CoA carboxylase subunit alpha</fullName>
    </submittedName>
</protein>
<dbReference type="InterPro" id="IPR000089">
    <property type="entry name" value="Biotin_lipoyl"/>
</dbReference>
<dbReference type="SUPFAM" id="SSF56059">
    <property type="entry name" value="Glutathione synthetase ATP-binding domain-like"/>
    <property type="match status" value="1"/>
</dbReference>
<dbReference type="RefSeq" id="WP_380602229.1">
    <property type="nucleotide sequence ID" value="NZ_JBHSDU010000014.1"/>
</dbReference>
<dbReference type="PANTHER" id="PTHR18866:SF33">
    <property type="entry name" value="METHYLCROTONOYL-COA CARBOXYLASE SUBUNIT ALPHA, MITOCHONDRIAL-RELATED"/>
    <property type="match status" value="1"/>
</dbReference>
<dbReference type="InterPro" id="IPR005479">
    <property type="entry name" value="CPAse_ATP-bd"/>
</dbReference>
<dbReference type="Proteomes" id="UP001595904">
    <property type="component" value="Unassembled WGS sequence"/>
</dbReference>
<dbReference type="SMART" id="SM00878">
    <property type="entry name" value="Biotin_carb_C"/>
    <property type="match status" value="1"/>
</dbReference>
<feature type="domain" description="Biotin carboxylation" evidence="10">
    <location>
        <begin position="1"/>
        <end position="445"/>
    </location>
</feature>
<dbReference type="Pfam" id="PF00289">
    <property type="entry name" value="Biotin_carb_N"/>
    <property type="match status" value="1"/>
</dbReference>
<name>A0ABV8T0F8_9GAMM</name>
<evidence type="ECO:0000259" key="10">
    <source>
        <dbReference type="PROSITE" id="PS50979"/>
    </source>
</evidence>
<evidence type="ECO:0000256" key="3">
    <source>
        <dbReference type="ARBA" id="ARBA00022741"/>
    </source>
</evidence>
<dbReference type="Pfam" id="PF02786">
    <property type="entry name" value="CPSase_L_D2"/>
    <property type="match status" value="1"/>
</dbReference>
<gene>
    <name evidence="11" type="ORF">ACFPN2_26425</name>
</gene>
<dbReference type="PROSITE" id="PS00867">
    <property type="entry name" value="CPSASE_2"/>
    <property type="match status" value="1"/>
</dbReference>
<dbReference type="Gene3D" id="2.40.50.100">
    <property type="match status" value="1"/>
</dbReference>
<feature type="region of interest" description="Disordered" evidence="7">
    <location>
        <begin position="439"/>
        <end position="467"/>
    </location>
</feature>
<keyword evidence="3 6" id="KW-0547">Nucleotide-binding</keyword>
<reference evidence="12" key="1">
    <citation type="journal article" date="2019" name="Int. J. Syst. Evol. Microbiol.">
        <title>The Global Catalogue of Microorganisms (GCM) 10K type strain sequencing project: providing services to taxonomists for standard genome sequencing and annotation.</title>
        <authorList>
            <consortium name="The Broad Institute Genomics Platform"/>
            <consortium name="The Broad Institute Genome Sequencing Center for Infectious Disease"/>
            <person name="Wu L."/>
            <person name="Ma J."/>
        </authorList>
    </citation>
    <scope>NUCLEOTIDE SEQUENCE [LARGE SCALE GENOMIC DNA]</scope>
    <source>
        <strain evidence="12">CGMCC 1.10759</strain>
    </source>
</reference>
<dbReference type="SUPFAM" id="SSF51230">
    <property type="entry name" value="Single hybrid motif"/>
    <property type="match status" value="1"/>
</dbReference>
<evidence type="ECO:0000256" key="1">
    <source>
        <dbReference type="ARBA" id="ARBA00001953"/>
    </source>
</evidence>
<dbReference type="InterPro" id="IPR011764">
    <property type="entry name" value="Biotin_carboxylation_dom"/>
</dbReference>
<dbReference type="PROSITE" id="PS50975">
    <property type="entry name" value="ATP_GRASP"/>
    <property type="match status" value="1"/>
</dbReference>
<dbReference type="PROSITE" id="PS50979">
    <property type="entry name" value="BC"/>
    <property type="match status" value="1"/>
</dbReference>
<dbReference type="InterPro" id="IPR005481">
    <property type="entry name" value="BC-like_N"/>
</dbReference>
<evidence type="ECO:0000256" key="5">
    <source>
        <dbReference type="ARBA" id="ARBA00023267"/>
    </source>
</evidence>
<feature type="domain" description="ATP-grasp" evidence="9">
    <location>
        <begin position="118"/>
        <end position="316"/>
    </location>
</feature>
<evidence type="ECO:0000259" key="8">
    <source>
        <dbReference type="PROSITE" id="PS50968"/>
    </source>
</evidence>
<evidence type="ECO:0000313" key="12">
    <source>
        <dbReference type="Proteomes" id="UP001595904"/>
    </source>
</evidence>